<feature type="active site" description="Proton acceptor" evidence="4">
    <location>
        <position position="77"/>
    </location>
</feature>
<dbReference type="PANTHER" id="PTHR12510:SF4">
    <property type="entry name" value="GAMMA-GLUTAMYLAMINECYCLOTRANSFERASE"/>
    <property type="match status" value="1"/>
</dbReference>
<dbReference type="InterPro" id="IPR039126">
    <property type="entry name" value="GGACT"/>
</dbReference>
<dbReference type="AlphaFoldDB" id="A0A2P5CEH0"/>
<dbReference type="STRING" id="3476.A0A2P5CEH0"/>
<name>A0A2P5CEH0_PARAD</name>
<dbReference type="OrthoDB" id="113620at2759"/>
<evidence type="ECO:0000313" key="7">
    <source>
        <dbReference type="EMBL" id="PON59463.1"/>
    </source>
</evidence>
<proteinExistence type="inferred from homology"/>
<reference evidence="8" key="1">
    <citation type="submission" date="2016-06" db="EMBL/GenBank/DDBJ databases">
        <title>Parallel loss of symbiosis genes in relatives of nitrogen-fixing non-legume Parasponia.</title>
        <authorList>
            <person name="Van Velzen R."/>
            <person name="Holmer R."/>
            <person name="Bu F."/>
            <person name="Rutten L."/>
            <person name="Van Zeijl A."/>
            <person name="Liu W."/>
            <person name="Santuari L."/>
            <person name="Cao Q."/>
            <person name="Sharma T."/>
            <person name="Shen D."/>
            <person name="Roswanjaya Y."/>
            <person name="Wardhani T."/>
            <person name="Kalhor M.S."/>
            <person name="Jansen J."/>
            <person name="Van den Hoogen J."/>
            <person name="Gungor B."/>
            <person name="Hartog M."/>
            <person name="Hontelez J."/>
            <person name="Verver J."/>
            <person name="Yang W.-C."/>
            <person name="Schijlen E."/>
            <person name="Repin R."/>
            <person name="Schilthuizen M."/>
            <person name="Schranz E."/>
            <person name="Heidstra R."/>
            <person name="Miyata K."/>
            <person name="Fedorova E."/>
            <person name="Kohlen W."/>
            <person name="Bisseling T."/>
            <person name="Smit S."/>
            <person name="Geurts R."/>
        </authorList>
    </citation>
    <scope>NUCLEOTIDE SEQUENCE [LARGE SCALE GENOMIC DNA]</scope>
    <source>
        <strain evidence="8">cv. WU1-14</strain>
    </source>
</reference>
<dbReference type="CDD" id="cd06661">
    <property type="entry name" value="GGCT_like"/>
    <property type="match status" value="1"/>
</dbReference>
<comment type="similarity">
    <text evidence="2 5">Belongs to the gamma-glutamylcyclotransferase family.</text>
</comment>
<sequence>MYGTLKRGFSNHPLLQDLICSGDAGFLRTYRTKLNYPFVCGPYHVLFLINCPGSSQPVLGEVYTMSNPTLAFVDELEGTTRGHYQRLPIQLHPYPFADPAHLLYPVVQSHRFWGLYQLAAADGLYSKLGPGPVADGSSLLRYLGRKW</sequence>
<dbReference type="GO" id="GO:0061929">
    <property type="term" value="F:gamma-glutamylaminecyclotransferase activity"/>
    <property type="evidence" value="ECO:0007669"/>
    <property type="project" value="InterPro"/>
</dbReference>
<dbReference type="GO" id="GO:0016746">
    <property type="term" value="F:acyltransferase activity"/>
    <property type="evidence" value="ECO:0007669"/>
    <property type="project" value="UniProtKB-KW"/>
</dbReference>
<dbReference type="EMBL" id="JXTB01000140">
    <property type="protein sequence ID" value="PON59463.1"/>
    <property type="molecule type" value="Genomic_DNA"/>
</dbReference>
<organism evidence="7 8">
    <name type="scientific">Parasponia andersonii</name>
    <name type="common">Sponia andersonii</name>
    <dbReference type="NCBI Taxonomy" id="3476"/>
    <lineage>
        <taxon>Eukaryota</taxon>
        <taxon>Viridiplantae</taxon>
        <taxon>Streptophyta</taxon>
        <taxon>Embryophyta</taxon>
        <taxon>Tracheophyta</taxon>
        <taxon>Spermatophyta</taxon>
        <taxon>Magnoliopsida</taxon>
        <taxon>eudicotyledons</taxon>
        <taxon>Gunneridae</taxon>
        <taxon>Pentapetalae</taxon>
        <taxon>rosids</taxon>
        <taxon>fabids</taxon>
        <taxon>Rosales</taxon>
        <taxon>Cannabaceae</taxon>
        <taxon>Parasponia</taxon>
    </lineage>
</organism>
<evidence type="ECO:0000256" key="2">
    <source>
        <dbReference type="ARBA" id="ARBA00008861"/>
    </source>
</evidence>
<dbReference type="PANTHER" id="PTHR12510">
    <property type="entry name" value="TROPONIN C-AKIN-1 PROTEIN"/>
    <property type="match status" value="1"/>
</dbReference>
<evidence type="ECO:0000256" key="4">
    <source>
        <dbReference type="PIRSR" id="PIRSR639126-1"/>
    </source>
</evidence>
<dbReference type="GO" id="GO:0005829">
    <property type="term" value="C:cytosol"/>
    <property type="evidence" value="ECO:0007669"/>
    <property type="project" value="TreeGrafter"/>
</dbReference>
<evidence type="ECO:0000256" key="3">
    <source>
        <dbReference type="ARBA" id="ARBA00023315"/>
    </source>
</evidence>
<feature type="domain" description="Gamma-glutamylcyclotransferase AIG2-like" evidence="6">
    <location>
        <begin position="2"/>
        <end position="91"/>
    </location>
</feature>
<evidence type="ECO:0000256" key="1">
    <source>
        <dbReference type="ARBA" id="ARBA00002782"/>
    </source>
</evidence>
<evidence type="ECO:0000259" key="6">
    <source>
        <dbReference type="Pfam" id="PF06094"/>
    </source>
</evidence>
<keyword evidence="3" id="KW-0012">Acyltransferase</keyword>
<keyword evidence="8" id="KW-1185">Reference proteome</keyword>
<protein>
    <recommendedName>
        <fullName evidence="5">Gamma-glutamylcyclotransferase family protein</fullName>
    </recommendedName>
</protein>
<comment type="function">
    <text evidence="1">Putative gamma-glutamylcyclotransferase.</text>
</comment>
<keyword evidence="7" id="KW-0808">Transferase</keyword>
<dbReference type="Proteomes" id="UP000237105">
    <property type="component" value="Unassembled WGS sequence"/>
</dbReference>
<dbReference type="Pfam" id="PF06094">
    <property type="entry name" value="GGACT"/>
    <property type="match status" value="1"/>
</dbReference>
<evidence type="ECO:0000256" key="5">
    <source>
        <dbReference type="RuleBase" id="RU367036"/>
    </source>
</evidence>
<dbReference type="InterPro" id="IPR036568">
    <property type="entry name" value="GGCT-like_sf"/>
</dbReference>
<comment type="caution">
    <text evidence="7">The sequence shown here is derived from an EMBL/GenBank/DDBJ whole genome shotgun (WGS) entry which is preliminary data.</text>
</comment>
<dbReference type="Gene3D" id="3.10.490.10">
    <property type="entry name" value="Gamma-glutamyl cyclotransferase-like"/>
    <property type="match status" value="1"/>
</dbReference>
<gene>
    <name evidence="7" type="ORF">PanWU01x14_159730</name>
</gene>
<accession>A0A2P5CEH0</accession>
<dbReference type="InterPro" id="IPR009288">
    <property type="entry name" value="AIG2-like_dom"/>
</dbReference>
<dbReference type="SUPFAM" id="SSF110857">
    <property type="entry name" value="Gamma-glutamyl cyclotransferase-like"/>
    <property type="match status" value="1"/>
</dbReference>
<dbReference type="InterPro" id="IPR013024">
    <property type="entry name" value="GGCT-like"/>
</dbReference>
<evidence type="ECO:0000313" key="8">
    <source>
        <dbReference type="Proteomes" id="UP000237105"/>
    </source>
</evidence>